<dbReference type="SUPFAM" id="SSF52540">
    <property type="entry name" value="P-loop containing nucleoside triphosphate hydrolases"/>
    <property type="match status" value="1"/>
</dbReference>
<dbReference type="NCBIfam" id="NF008121">
    <property type="entry name" value="PRK10869.1"/>
    <property type="match status" value="1"/>
</dbReference>
<organism evidence="12 13">
    <name type="scientific">Mycovorax composti</name>
    <dbReference type="NCBI Taxonomy" id="2962693"/>
    <lineage>
        <taxon>Bacteria</taxon>
        <taxon>Pseudomonadati</taxon>
        <taxon>Bacteroidota</taxon>
        <taxon>Chitinophagia</taxon>
        <taxon>Chitinophagales</taxon>
        <taxon>Chitinophagaceae</taxon>
        <taxon>Mycovorax</taxon>
    </lineage>
</organism>
<evidence type="ECO:0000256" key="7">
    <source>
        <dbReference type="ARBA" id="ARBA00023204"/>
    </source>
</evidence>
<evidence type="ECO:0000256" key="10">
    <source>
        <dbReference type="SAM" id="Coils"/>
    </source>
</evidence>
<evidence type="ECO:0000256" key="4">
    <source>
        <dbReference type="ARBA" id="ARBA00022741"/>
    </source>
</evidence>
<dbReference type="RefSeq" id="WP_409965503.1">
    <property type="nucleotide sequence ID" value="NZ_CP144143.1"/>
</dbReference>
<dbReference type="PANTHER" id="PTHR11059">
    <property type="entry name" value="DNA REPAIR PROTEIN RECN"/>
    <property type="match status" value="1"/>
</dbReference>
<evidence type="ECO:0000256" key="2">
    <source>
        <dbReference type="ARBA" id="ARBA00009441"/>
    </source>
</evidence>
<dbReference type="InterPro" id="IPR004604">
    <property type="entry name" value="DNA_recomb/repair_RecN"/>
</dbReference>
<evidence type="ECO:0000256" key="6">
    <source>
        <dbReference type="ARBA" id="ARBA00022840"/>
    </source>
</evidence>
<evidence type="ECO:0000256" key="9">
    <source>
        <dbReference type="PIRNR" id="PIRNR003128"/>
    </source>
</evidence>
<dbReference type="NCBIfam" id="TIGR00634">
    <property type="entry name" value="recN"/>
    <property type="match status" value="1"/>
</dbReference>
<dbReference type="CDD" id="cd03241">
    <property type="entry name" value="ABC_RecN"/>
    <property type="match status" value="2"/>
</dbReference>
<reference evidence="13" key="1">
    <citation type="submission" date="2024-01" db="EMBL/GenBank/DDBJ databases">
        <title>Mycovorax composti gen. nov. sp. nov., a member of the family Chitinophagaceae isolated from button mushroom compost.</title>
        <authorList>
            <person name="Thai M."/>
            <person name="Bell T.L."/>
            <person name="Kertesz M.A."/>
        </authorList>
    </citation>
    <scope>NUCLEOTIDE SEQUENCE [LARGE SCALE GENOMIC DNA]</scope>
    <source>
        <strain evidence="13">C216</strain>
    </source>
</reference>
<feature type="coiled-coil region" evidence="10">
    <location>
        <begin position="255"/>
        <end position="289"/>
    </location>
</feature>
<evidence type="ECO:0000313" key="13">
    <source>
        <dbReference type="Proteomes" id="UP001321305"/>
    </source>
</evidence>
<proteinExistence type="inferred from homology"/>
<evidence type="ECO:0000256" key="3">
    <source>
        <dbReference type="ARBA" id="ARBA00021315"/>
    </source>
</evidence>
<sequence>MLQHLFINNYAIIDELEIDFSSGMNIITGETGAGKSIIIGALNLILGERADTSALVNKEKKCIIEGSFSAEDNEAIQRFLKENDLDEQPVLSVRREITNAGKSRAFINDTPVTLTQLHELSEMLVDLHQQFDTLSLSDRQFQTNVLDALADTHSFLEKYRSAYISWRQSQKALQELLEQKHQFEKESDYNQFQYDELAALALQENELEQLETELKMLSNAEGIKSALVRAYGELAEGEQPITQQLKSLSQLLNSYSEYHQDLPELTERLRSAQIELSDIASELERVNDSILYDAERIEVINERLSAGYRLQKKHGVASTNELLEIQQQLEEKLQAVLNIGDQIAELEKQVANFEKEVYAIGEKISQARKKQLPAFEKKVKGMLTQVGMPNASLKVVLNTREPAQDGIDDIEFLFDANKSGQYKPINKVASGGELSRLMLCIKSLVAEKMDMPTLIFDEIDTGISGEAAKQVGIIMKQLAKNRQVICITHQPQIAGKADAHFFVYKENIGNKVVTNIRQLSTEERVTAIAQMLSGATPTAAAIQNAREMIEQ</sequence>
<evidence type="ECO:0000256" key="8">
    <source>
        <dbReference type="ARBA" id="ARBA00033408"/>
    </source>
</evidence>
<dbReference type="EMBL" id="CP144143">
    <property type="protein sequence ID" value="WWC83797.1"/>
    <property type="molecule type" value="Genomic_DNA"/>
</dbReference>
<comment type="similarity">
    <text evidence="2 9">Belongs to the RecN family.</text>
</comment>
<name>A0ABZ2EK06_9BACT</name>
<keyword evidence="10" id="KW-0175">Coiled coil</keyword>
<dbReference type="InterPro" id="IPR003395">
    <property type="entry name" value="RecF/RecN/SMC_N"/>
</dbReference>
<dbReference type="PANTHER" id="PTHR11059:SF0">
    <property type="entry name" value="DNA REPAIR PROTEIN RECN"/>
    <property type="match status" value="1"/>
</dbReference>
<dbReference type="InterPro" id="IPR027417">
    <property type="entry name" value="P-loop_NTPase"/>
</dbReference>
<feature type="coiled-coil region" evidence="10">
    <location>
        <begin position="329"/>
        <end position="363"/>
    </location>
</feature>
<keyword evidence="6" id="KW-0067">ATP-binding</keyword>
<feature type="domain" description="RecF/RecN/SMC N-terminal" evidence="11">
    <location>
        <begin position="2"/>
        <end position="506"/>
    </location>
</feature>
<evidence type="ECO:0000313" key="12">
    <source>
        <dbReference type="EMBL" id="WWC83797.1"/>
    </source>
</evidence>
<comment type="function">
    <text evidence="1 9">May be involved in recombinational repair of damaged DNA.</text>
</comment>
<feature type="coiled-coil region" evidence="10">
    <location>
        <begin position="166"/>
        <end position="220"/>
    </location>
</feature>
<keyword evidence="4" id="KW-0547">Nucleotide-binding</keyword>
<dbReference type="Pfam" id="PF02463">
    <property type="entry name" value="SMC_N"/>
    <property type="match status" value="1"/>
</dbReference>
<gene>
    <name evidence="12" type="primary">recN</name>
    <name evidence="12" type="ORF">PIECOFPK_01524</name>
</gene>
<keyword evidence="13" id="KW-1185">Reference proteome</keyword>
<accession>A0ABZ2EK06</accession>
<keyword evidence="7 9" id="KW-0234">DNA repair</keyword>
<dbReference type="PIRSF" id="PIRSF003128">
    <property type="entry name" value="RecN"/>
    <property type="match status" value="1"/>
</dbReference>
<evidence type="ECO:0000259" key="11">
    <source>
        <dbReference type="Pfam" id="PF02463"/>
    </source>
</evidence>
<dbReference type="Gene3D" id="3.40.50.300">
    <property type="entry name" value="P-loop containing nucleotide triphosphate hydrolases"/>
    <property type="match status" value="2"/>
</dbReference>
<dbReference type="Proteomes" id="UP001321305">
    <property type="component" value="Chromosome"/>
</dbReference>
<keyword evidence="5 9" id="KW-0227">DNA damage</keyword>
<protein>
    <recommendedName>
        <fullName evidence="3 9">DNA repair protein RecN</fullName>
    </recommendedName>
    <alternativeName>
        <fullName evidence="8 9">Recombination protein N</fullName>
    </alternativeName>
</protein>
<evidence type="ECO:0000256" key="5">
    <source>
        <dbReference type="ARBA" id="ARBA00022763"/>
    </source>
</evidence>
<evidence type="ECO:0000256" key="1">
    <source>
        <dbReference type="ARBA" id="ARBA00003618"/>
    </source>
</evidence>